<feature type="transmembrane region" description="Helical" evidence="6">
    <location>
        <begin position="331"/>
        <end position="352"/>
    </location>
</feature>
<feature type="domain" description="Major facilitator superfamily (MFS) profile" evidence="7">
    <location>
        <begin position="369"/>
        <end position="793"/>
    </location>
</feature>
<dbReference type="EMBL" id="QRDW01000001">
    <property type="protein sequence ID" value="RED53235.1"/>
    <property type="molecule type" value="Genomic_DNA"/>
</dbReference>
<name>A0A3D9HUY7_9PROT</name>
<dbReference type="InterPro" id="IPR050189">
    <property type="entry name" value="MFS_Efflux_Transporters"/>
</dbReference>
<dbReference type="OrthoDB" id="8455980at2"/>
<evidence type="ECO:0000256" key="2">
    <source>
        <dbReference type="ARBA" id="ARBA00022475"/>
    </source>
</evidence>
<keyword evidence="9" id="KW-1185">Reference proteome</keyword>
<evidence type="ECO:0000256" key="1">
    <source>
        <dbReference type="ARBA" id="ARBA00004651"/>
    </source>
</evidence>
<dbReference type="Proteomes" id="UP000256845">
    <property type="component" value="Unassembled WGS sequence"/>
</dbReference>
<organism evidence="8 9">
    <name type="scientific">Aestuariispira insulae</name>
    <dbReference type="NCBI Taxonomy" id="1461337"/>
    <lineage>
        <taxon>Bacteria</taxon>
        <taxon>Pseudomonadati</taxon>
        <taxon>Pseudomonadota</taxon>
        <taxon>Alphaproteobacteria</taxon>
        <taxon>Rhodospirillales</taxon>
        <taxon>Kiloniellaceae</taxon>
        <taxon>Aestuariispira</taxon>
    </lineage>
</organism>
<dbReference type="SUPFAM" id="SSF103473">
    <property type="entry name" value="MFS general substrate transporter"/>
    <property type="match status" value="1"/>
</dbReference>
<keyword evidence="5 6" id="KW-0472">Membrane</keyword>
<feature type="transmembrane region" description="Helical" evidence="6">
    <location>
        <begin position="616"/>
        <end position="634"/>
    </location>
</feature>
<feature type="transmembrane region" description="Helical" evidence="6">
    <location>
        <begin position="502"/>
        <end position="522"/>
    </location>
</feature>
<feature type="transmembrane region" description="Helical" evidence="6">
    <location>
        <begin position="372"/>
        <end position="391"/>
    </location>
</feature>
<comment type="caution">
    <text evidence="8">The sequence shown here is derived from an EMBL/GenBank/DDBJ whole genome shotgun (WGS) entry which is preliminary data.</text>
</comment>
<reference evidence="8 9" key="1">
    <citation type="submission" date="2018-07" db="EMBL/GenBank/DDBJ databases">
        <title>Genomic Encyclopedia of Type Strains, Phase III (KMG-III): the genomes of soil and plant-associated and newly described type strains.</title>
        <authorList>
            <person name="Whitman W."/>
        </authorList>
    </citation>
    <scope>NUCLEOTIDE SEQUENCE [LARGE SCALE GENOMIC DNA]</scope>
    <source>
        <strain evidence="8 9">CECT 8488</strain>
    </source>
</reference>
<dbReference type="PANTHER" id="PTHR43124">
    <property type="entry name" value="PURINE EFFLUX PUMP PBUE"/>
    <property type="match status" value="1"/>
</dbReference>
<evidence type="ECO:0000313" key="9">
    <source>
        <dbReference type="Proteomes" id="UP000256845"/>
    </source>
</evidence>
<dbReference type="InterPro" id="IPR036259">
    <property type="entry name" value="MFS_trans_sf"/>
</dbReference>
<evidence type="ECO:0000256" key="5">
    <source>
        <dbReference type="ARBA" id="ARBA00023136"/>
    </source>
</evidence>
<protein>
    <submittedName>
        <fullName evidence="8">MFS transporter</fullName>
    </submittedName>
</protein>
<feature type="transmembrane region" description="Helical" evidence="6">
    <location>
        <begin position="163"/>
        <end position="183"/>
    </location>
</feature>
<feature type="transmembrane region" description="Helical" evidence="6">
    <location>
        <begin position="460"/>
        <end position="481"/>
    </location>
</feature>
<feature type="transmembrane region" description="Helical" evidence="6">
    <location>
        <begin position="646"/>
        <end position="666"/>
    </location>
</feature>
<evidence type="ECO:0000259" key="7">
    <source>
        <dbReference type="PROSITE" id="PS50850"/>
    </source>
</evidence>
<keyword evidence="3 6" id="KW-0812">Transmembrane</keyword>
<accession>A0A3D9HUY7</accession>
<evidence type="ECO:0000313" key="8">
    <source>
        <dbReference type="EMBL" id="RED53235.1"/>
    </source>
</evidence>
<sequence>MRRFVASLLVLSLALATLSLYLYVSHTEAKRTYLPLRVERISQLTQLVRQSVEDYARQGLDLDQYSGFEKDVRTILFADPAVSQAQLVDTAGNRIYCFDQTASSCENNNFINNELTKNPESSHKDYSSLNVPVHGQFSQVGFIQLQLDAPQLETVITEQFRSVLIWSGLFFVIFGVFTVILEFREGRRASRLIRNGFFVFQGAIILVLTVHLFQVYLEGKSGQAKELAITMSHRLDLLADLGISIDSVSGIEDILQEYRQVNPDISAISLISNGKILHSAGSGAPGTVFQENATAYAMREPVRLLGFDDAQLVSELSFTSLFSAVWQGARGMLTLLFGCTLLGGALMGAAHAYRMRSATLPPHQDAHSRMEIIQPAYLMSLLVDAMIWPILPDASQSLAQAEGLSSYWAQAPFTGYFIALTFALIPAGRLIHKRGDRFVFEIGAICVASGLALTAFSGEFWLFCVGRMITGFGQGLLLVTIQDIALRTLPAEEKTQAASIQVLGYTAGVITGTGLGGLLASFHPYQETMLVAAIASGAVLFYTLIAVKTPQTDFMKVTGAELEIGNKPELGIILKDRQFLWILMTVGVVSKFALTGIVMFALPFLMIEAGYGPDTVGQALMFYSVIVYGSTKLAPRLDKSLGGSRALISCGLVCLLLGASGLMLAVQHPGSMPEDFLLAEFGTQMRGAIDPWFNEPAQVATIVLSIILLGVGQGLTASPALAAISSTRAALNAGHTHTLAVYRVLERVGHMSGPALVGIMLAASGGSAAGLLPVCLVFLVAAGLYRLAARESDPET</sequence>
<feature type="transmembrane region" description="Helical" evidence="6">
    <location>
        <begin position="769"/>
        <end position="788"/>
    </location>
</feature>
<proteinExistence type="predicted"/>
<feature type="transmembrane region" description="Helical" evidence="6">
    <location>
        <begin position="411"/>
        <end position="431"/>
    </location>
</feature>
<dbReference type="InterPro" id="IPR020846">
    <property type="entry name" value="MFS_dom"/>
</dbReference>
<keyword evidence="4 6" id="KW-1133">Transmembrane helix</keyword>
<dbReference type="InterPro" id="IPR011701">
    <property type="entry name" value="MFS"/>
</dbReference>
<dbReference type="PANTHER" id="PTHR43124:SF3">
    <property type="entry name" value="CHLORAMPHENICOL EFFLUX PUMP RV0191"/>
    <property type="match status" value="1"/>
</dbReference>
<dbReference type="GO" id="GO:0022857">
    <property type="term" value="F:transmembrane transporter activity"/>
    <property type="evidence" value="ECO:0007669"/>
    <property type="project" value="InterPro"/>
</dbReference>
<evidence type="ECO:0000256" key="3">
    <source>
        <dbReference type="ARBA" id="ARBA00022692"/>
    </source>
</evidence>
<feature type="transmembrane region" description="Helical" evidence="6">
    <location>
        <begin position="195"/>
        <end position="217"/>
    </location>
</feature>
<dbReference type="PROSITE" id="PS50850">
    <property type="entry name" value="MFS"/>
    <property type="match status" value="1"/>
</dbReference>
<evidence type="ECO:0000256" key="6">
    <source>
        <dbReference type="SAM" id="Phobius"/>
    </source>
</evidence>
<comment type="subcellular location">
    <subcellularLocation>
        <location evidence="1">Cell membrane</location>
        <topology evidence="1">Multi-pass membrane protein</topology>
    </subcellularLocation>
</comment>
<feature type="transmembrane region" description="Helical" evidence="6">
    <location>
        <begin position="579"/>
        <end position="604"/>
    </location>
</feature>
<feature type="transmembrane region" description="Helical" evidence="6">
    <location>
        <begin position="528"/>
        <end position="547"/>
    </location>
</feature>
<dbReference type="Pfam" id="PF07690">
    <property type="entry name" value="MFS_1"/>
    <property type="match status" value="1"/>
</dbReference>
<feature type="transmembrane region" description="Helical" evidence="6">
    <location>
        <begin position="438"/>
        <end position="454"/>
    </location>
</feature>
<evidence type="ECO:0000256" key="4">
    <source>
        <dbReference type="ARBA" id="ARBA00022989"/>
    </source>
</evidence>
<dbReference type="Gene3D" id="1.20.1250.20">
    <property type="entry name" value="MFS general substrate transporter like domains"/>
    <property type="match status" value="1"/>
</dbReference>
<dbReference type="GO" id="GO:0005886">
    <property type="term" value="C:plasma membrane"/>
    <property type="evidence" value="ECO:0007669"/>
    <property type="project" value="UniProtKB-SubCell"/>
</dbReference>
<keyword evidence="2" id="KW-1003">Cell membrane</keyword>
<dbReference type="AlphaFoldDB" id="A0A3D9HUY7"/>
<gene>
    <name evidence="8" type="ORF">DFP90_10117</name>
</gene>
<dbReference type="RefSeq" id="WP_115934393.1">
    <property type="nucleotide sequence ID" value="NZ_QRDW01000001.1"/>
</dbReference>